<dbReference type="GeneID" id="25737096"/>
<feature type="compositionally biased region" description="Basic and acidic residues" evidence="1">
    <location>
        <begin position="107"/>
        <end position="118"/>
    </location>
</feature>
<evidence type="ECO:0000313" key="2">
    <source>
        <dbReference type="EMBL" id="KIZ03736.1"/>
    </source>
</evidence>
<accession>A0A0D2NF11</accession>
<gene>
    <name evidence="2" type="ORF">MNEG_4218</name>
</gene>
<dbReference type="RefSeq" id="XP_013902755.1">
    <property type="nucleotide sequence ID" value="XM_014047301.1"/>
</dbReference>
<name>A0A0D2NF11_9CHLO</name>
<dbReference type="AlphaFoldDB" id="A0A0D2NF11"/>
<dbReference type="KEGG" id="mng:MNEG_4218"/>
<proteinExistence type="predicted"/>
<evidence type="ECO:0000256" key="1">
    <source>
        <dbReference type="SAM" id="MobiDB-lite"/>
    </source>
</evidence>
<organism evidence="2 3">
    <name type="scientific">Monoraphidium neglectum</name>
    <dbReference type="NCBI Taxonomy" id="145388"/>
    <lineage>
        <taxon>Eukaryota</taxon>
        <taxon>Viridiplantae</taxon>
        <taxon>Chlorophyta</taxon>
        <taxon>core chlorophytes</taxon>
        <taxon>Chlorophyceae</taxon>
        <taxon>CS clade</taxon>
        <taxon>Sphaeropleales</taxon>
        <taxon>Selenastraceae</taxon>
        <taxon>Monoraphidium</taxon>
    </lineage>
</organism>
<dbReference type="EMBL" id="KK100792">
    <property type="protein sequence ID" value="KIZ03736.1"/>
    <property type="molecule type" value="Genomic_DNA"/>
</dbReference>
<feature type="compositionally biased region" description="Gly residues" evidence="1">
    <location>
        <begin position="131"/>
        <end position="141"/>
    </location>
</feature>
<dbReference type="Proteomes" id="UP000054498">
    <property type="component" value="Unassembled WGS sequence"/>
</dbReference>
<keyword evidence="3" id="KW-1185">Reference proteome</keyword>
<feature type="compositionally biased region" description="Low complexity" evidence="1">
    <location>
        <begin position="79"/>
        <end position="98"/>
    </location>
</feature>
<sequence>MAGGNVDAVRRLMPQLEDTVTGRLVLQHTTLRSMTLAGARDALCCGTLVDLPLKPPASPAPGSADAAWVQGRAGTLGEGSSCASPASGRRSRSPVRGGWLCGFRSPRVHDGRGDHANDGEEDGAAARGSGSSSGAGASGGGTAAAAAAAAKQLQFVIRPDGALHVATAARAASAAGARVDRVMLTSGVWVAGGEQLEIITAGGARHGVMAVSETSWAKLVAGLNAALLLADEAGDARMRRTVVCDMDWSPRVEGVLF</sequence>
<protein>
    <submittedName>
        <fullName evidence="2">Uncharacterized protein</fullName>
    </submittedName>
</protein>
<evidence type="ECO:0000313" key="3">
    <source>
        <dbReference type="Proteomes" id="UP000054498"/>
    </source>
</evidence>
<reference evidence="2 3" key="1">
    <citation type="journal article" date="2013" name="BMC Genomics">
        <title>Reconstruction of the lipid metabolism for the microalga Monoraphidium neglectum from its genome sequence reveals characteristics suitable for biofuel production.</title>
        <authorList>
            <person name="Bogen C."/>
            <person name="Al-Dilaimi A."/>
            <person name="Albersmeier A."/>
            <person name="Wichmann J."/>
            <person name="Grundmann M."/>
            <person name="Rupp O."/>
            <person name="Lauersen K.J."/>
            <person name="Blifernez-Klassen O."/>
            <person name="Kalinowski J."/>
            <person name="Goesmann A."/>
            <person name="Mussgnug J.H."/>
            <person name="Kruse O."/>
        </authorList>
    </citation>
    <scope>NUCLEOTIDE SEQUENCE [LARGE SCALE GENOMIC DNA]</scope>
    <source>
        <strain evidence="2 3">SAG 48.87</strain>
    </source>
</reference>
<feature type="region of interest" description="Disordered" evidence="1">
    <location>
        <begin position="75"/>
        <end position="141"/>
    </location>
</feature>